<protein>
    <recommendedName>
        <fullName evidence="4">PEP-CTERM protein-sorting domain-containing protein</fullName>
    </recommendedName>
</protein>
<proteinExistence type="predicted"/>
<comment type="caution">
    <text evidence="2">The sequence shown here is derived from an EMBL/GenBank/DDBJ whole genome shotgun (WGS) entry which is preliminary data.</text>
</comment>
<dbReference type="Proteomes" id="UP000574067">
    <property type="component" value="Unassembled WGS sequence"/>
</dbReference>
<evidence type="ECO:0008006" key="4">
    <source>
        <dbReference type="Google" id="ProtNLM"/>
    </source>
</evidence>
<feature type="signal peptide" evidence="1">
    <location>
        <begin position="1"/>
        <end position="21"/>
    </location>
</feature>
<gene>
    <name evidence="2" type="ORF">HHL10_25175</name>
</gene>
<evidence type="ECO:0000313" key="3">
    <source>
        <dbReference type="Proteomes" id="UP000574067"/>
    </source>
</evidence>
<reference evidence="2 3" key="1">
    <citation type="submission" date="2020-04" db="EMBL/GenBank/DDBJ databases">
        <title>Azohydromonas sp. isolated from soil.</title>
        <authorList>
            <person name="Dahal R.H."/>
        </authorList>
    </citation>
    <scope>NUCLEOTIDE SEQUENCE [LARGE SCALE GENOMIC DNA]</scope>
    <source>
        <strain evidence="2 3">G-1-1-14</strain>
    </source>
</reference>
<feature type="chain" id="PRO_5032348177" description="PEP-CTERM protein-sorting domain-containing protein" evidence="1">
    <location>
        <begin position="22"/>
        <end position="364"/>
    </location>
</feature>
<keyword evidence="3" id="KW-1185">Reference proteome</keyword>
<name>A0A848FHE5_9BURK</name>
<dbReference type="AlphaFoldDB" id="A0A848FHE5"/>
<evidence type="ECO:0000313" key="2">
    <source>
        <dbReference type="EMBL" id="NML18265.1"/>
    </source>
</evidence>
<organism evidence="2 3">
    <name type="scientific">Azohydromonas caseinilytica</name>
    <dbReference type="NCBI Taxonomy" id="2728836"/>
    <lineage>
        <taxon>Bacteria</taxon>
        <taxon>Pseudomonadati</taxon>
        <taxon>Pseudomonadota</taxon>
        <taxon>Betaproteobacteria</taxon>
        <taxon>Burkholderiales</taxon>
        <taxon>Sphaerotilaceae</taxon>
        <taxon>Azohydromonas</taxon>
    </lineage>
</organism>
<accession>A0A848FHE5</accession>
<sequence length="364" mass="39757">MKPTPCMVLTMAVLLAGQAQAAPKYRVEILPPLPDRWVTFDSYDMNDHGEVLGRGNSGPVIYSQGSYRPVDALDPSKVGGVWLTAMNNKRDIALTLNDGASDRERPYVLKDGQLIDITPEGAANRPFFPGMVKDINESAQVVGYYGGKTFFYDGQRSRFVDVGASENADVLAWGLNDAGVIVGNINDPAGRSGGFIYDHGQVTYLDRLMPRDINNADQVLGGIRQSIFRPVRTVIRDSDGSLRTLDGFYGSDLNDRGWVAGYRDGDTGGFEAQLFRGGRVHDLADLLVHAPQGVRLQAALEINDSGQVFGYGWKQGLGRISYIATPVPELESQALLLCGLGLVGTVTWRRRRGHGRRDIQPSRA</sequence>
<keyword evidence="1" id="KW-0732">Signal</keyword>
<dbReference type="RefSeq" id="WP_169163162.1">
    <property type="nucleotide sequence ID" value="NZ_JABBFW010000029.1"/>
</dbReference>
<evidence type="ECO:0000256" key="1">
    <source>
        <dbReference type="SAM" id="SignalP"/>
    </source>
</evidence>
<dbReference type="EMBL" id="JABBFW010000029">
    <property type="protein sequence ID" value="NML18265.1"/>
    <property type="molecule type" value="Genomic_DNA"/>
</dbReference>